<sequence>MIITGHHHISMYTKNLDMNKAFYLHTLGLNLVQETVNQDNHDMVHVFYGNQTNTPGTLLTFFEIPNAGAMRKGTNMIARIGLLVKSVAALDFFENRLQGIAQQISRGSYEGQPALYFDDPDNVSYVMLVNGEATIPINWGNSVENDVPQEYQILGLGPIEIHVRDAQKTINYFRDTLGYKSKAQFDHQMIFALDESGYYTDIVIVQKDGPSVRPGRGYIHHHALTTDNESTLNELIRIHDELPGKHSGMIDRIWFKSLYYRQNKVMFEFATAGPGF</sequence>
<keyword evidence="2" id="KW-0223">Dioxygenase</keyword>
<dbReference type="PANTHER" id="PTHR36110">
    <property type="entry name" value="RING-CLEAVING DIOXYGENASE MHQE-RELATED"/>
    <property type="match status" value="1"/>
</dbReference>
<feature type="domain" description="Glyoxalase/fosfomycin resistance/dioxygenase" evidence="1">
    <location>
        <begin position="7"/>
        <end position="107"/>
    </location>
</feature>
<dbReference type="InterPro" id="IPR004360">
    <property type="entry name" value="Glyas_Fos-R_dOase_dom"/>
</dbReference>
<proteinExistence type="predicted"/>
<dbReference type="KEGG" id="slz:B5P37_03705"/>
<keyword evidence="3" id="KW-1185">Reference proteome</keyword>
<dbReference type="GO" id="GO:0051213">
    <property type="term" value="F:dioxygenase activity"/>
    <property type="evidence" value="ECO:0007669"/>
    <property type="project" value="UniProtKB-KW"/>
</dbReference>
<dbReference type="EMBL" id="CP020773">
    <property type="protein sequence ID" value="ARJ50478.1"/>
    <property type="molecule type" value="Genomic_DNA"/>
</dbReference>
<accession>A0AAC9WJ07</accession>
<dbReference type="Pfam" id="PF00903">
    <property type="entry name" value="Glyoxalase"/>
    <property type="match status" value="1"/>
</dbReference>
<dbReference type="PANTHER" id="PTHR36110:SF4">
    <property type="entry name" value="RING-CLEAVING DIOXYGENASE MHQA-RELATED"/>
    <property type="match status" value="1"/>
</dbReference>
<evidence type="ECO:0000313" key="3">
    <source>
        <dbReference type="Proteomes" id="UP000242864"/>
    </source>
</evidence>
<name>A0AAC9WJ07_9STAP</name>
<reference evidence="2 3" key="1">
    <citation type="submission" date="2017-04" db="EMBL/GenBank/DDBJ databases">
        <authorList>
            <person name="Veseli I.A."/>
            <person name="Tang C."/>
            <person name="Pombert J.-F."/>
        </authorList>
    </citation>
    <scope>NUCLEOTIDE SEQUENCE [LARGE SCALE GENOMIC DNA]</scope>
    <source>
        <strain evidence="2 3">ATCC 700373</strain>
    </source>
</reference>
<gene>
    <name evidence="2" type="ORF">B5P37_03705</name>
</gene>
<dbReference type="SUPFAM" id="SSF54593">
    <property type="entry name" value="Glyoxalase/Bleomycin resistance protein/Dihydroxybiphenyl dioxygenase"/>
    <property type="match status" value="1"/>
</dbReference>
<protein>
    <submittedName>
        <fullName evidence="2">Ring-cleaving dioxygenase</fullName>
    </submittedName>
</protein>
<organism evidence="2 3">
    <name type="scientific">Staphylococcus lutrae</name>
    <dbReference type="NCBI Taxonomy" id="155085"/>
    <lineage>
        <taxon>Bacteria</taxon>
        <taxon>Bacillati</taxon>
        <taxon>Bacillota</taxon>
        <taxon>Bacilli</taxon>
        <taxon>Bacillales</taxon>
        <taxon>Staphylococcaceae</taxon>
        <taxon>Staphylococcus</taxon>
    </lineage>
</organism>
<keyword evidence="2" id="KW-0560">Oxidoreductase</keyword>
<dbReference type="Gene3D" id="3.10.180.10">
    <property type="entry name" value="2,3-Dihydroxybiphenyl 1,2-Dioxygenase, domain 1"/>
    <property type="match status" value="2"/>
</dbReference>
<dbReference type="AlphaFoldDB" id="A0AAC9WJ07"/>
<dbReference type="Proteomes" id="UP000242864">
    <property type="component" value="Chromosome"/>
</dbReference>
<dbReference type="InterPro" id="IPR052537">
    <property type="entry name" value="Extradiol_RC_dioxygenase"/>
</dbReference>
<dbReference type="InterPro" id="IPR029068">
    <property type="entry name" value="Glyas_Bleomycin-R_OHBP_Dase"/>
</dbReference>
<evidence type="ECO:0000313" key="2">
    <source>
        <dbReference type="EMBL" id="ARJ50478.1"/>
    </source>
</evidence>
<evidence type="ECO:0000259" key="1">
    <source>
        <dbReference type="Pfam" id="PF00903"/>
    </source>
</evidence>
<dbReference type="RefSeq" id="WP_085236956.1">
    <property type="nucleotide sequence ID" value="NZ_CP020773.1"/>
</dbReference>